<evidence type="ECO:0000256" key="1">
    <source>
        <dbReference type="PROSITE-ProRule" id="PRU00023"/>
    </source>
</evidence>
<dbReference type="PROSITE" id="PS50297">
    <property type="entry name" value="ANK_REP_REGION"/>
    <property type="match status" value="1"/>
</dbReference>
<dbReference type="InterPro" id="IPR036770">
    <property type="entry name" value="Ankyrin_rpt-contain_sf"/>
</dbReference>
<dbReference type="Gene3D" id="1.25.40.20">
    <property type="entry name" value="Ankyrin repeat-containing domain"/>
    <property type="match status" value="1"/>
</dbReference>
<dbReference type="PROSITE" id="PS50088">
    <property type="entry name" value="ANK_REPEAT"/>
    <property type="match status" value="1"/>
</dbReference>
<name>A0A0G4HGG2_9ALVE</name>
<evidence type="ECO:0000313" key="2">
    <source>
        <dbReference type="EMBL" id="CEM43031.1"/>
    </source>
</evidence>
<accession>A0A0G4HGG2</accession>
<sequence>MPDDLPDLHDPVPPYAIEALREGKGKDIGSNTDALASLNVTRGRWGETVLHIAVILGDVDVVPAILRAGAFVDSEDCRMNTPLYYACTHPGEGDKELDEDCHIAMATFYLTTGLSP</sequence>
<dbReference type="Pfam" id="PF12796">
    <property type="entry name" value="Ank_2"/>
    <property type="match status" value="1"/>
</dbReference>
<gene>
    <name evidence="2" type="ORF">Cvel_27221</name>
</gene>
<protein>
    <submittedName>
        <fullName evidence="2">Uncharacterized protein</fullName>
    </submittedName>
</protein>
<dbReference type="EMBL" id="CDMZ01002595">
    <property type="protein sequence ID" value="CEM43031.1"/>
    <property type="molecule type" value="Genomic_DNA"/>
</dbReference>
<reference evidence="2" key="1">
    <citation type="submission" date="2014-11" db="EMBL/GenBank/DDBJ databases">
        <authorList>
            <person name="Otto D Thomas"/>
            <person name="Naeem Raeece"/>
        </authorList>
    </citation>
    <scope>NUCLEOTIDE SEQUENCE</scope>
</reference>
<dbReference type="AlphaFoldDB" id="A0A0G4HGG2"/>
<dbReference type="SUPFAM" id="SSF48403">
    <property type="entry name" value="Ankyrin repeat"/>
    <property type="match status" value="1"/>
</dbReference>
<keyword evidence="1" id="KW-0040">ANK repeat</keyword>
<feature type="repeat" description="ANK" evidence="1">
    <location>
        <begin position="45"/>
        <end position="77"/>
    </location>
</feature>
<organism evidence="2">
    <name type="scientific">Chromera velia CCMP2878</name>
    <dbReference type="NCBI Taxonomy" id="1169474"/>
    <lineage>
        <taxon>Eukaryota</taxon>
        <taxon>Sar</taxon>
        <taxon>Alveolata</taxon>
        <taxon>Colpodellida</taxon>
        <taxon>Chromeraceae</taxon>
        <taxon>Chromera</taxon>
    </lineage>
</organism>
<dbReference type="VEuPathDB" id="CryptoDB:Cvel_27221"/>
<dbReference type="InterPro" id="IPR002110">
    <property type="entry name" value="Ankyrin_rpt"/>
</dbReference>
<proteinExistence type="predicted"/>